<evidence type="ECO:0008006" key="3">
    <source>
        <dbReference type="Google" id="ProtNLM"/>
    </source>
</evidence>
<dbReference type="SUPFAM" id="SSF158682">
    <property type="entry name" value="TerB-like"/>
    <property type="match status" value="1"/>
</dbReference>
<protein>
    <recommendedName>
        <fullName evidence="3">Co-chaperone DjlA N-terminal domain-containing protein</fullName>
    </recommendedName>
</protein>
<proteinExistence type="predicted"/>
<name>A0A1F6GFF1_9PROT</name>
<dbReference type="EMBL" id="MFNE01000008">
    <property type="protein sequence ID" value="OGG96845.1"/>
    <property type="molecule type" value="Genomic_DNA"/>
</dbReference>
<gene>
    <name evidence="1" type="ORF">A2527_00250</name>
</gene>
<dbReference type="Proteomes" id="UP000178449">
    <property type="component" value="Unassembled WGS sequence"/>
</dbReference>
<accession>A0A1F6GFF1</accession>
<sequence>MLSEEQRGWLYRAVAKLVLIDERLDNTEQNEFNEVMQALAGSLDMMDVQDLMRSESFSRPLTAPREITPERAWALFVELVRTAVVDARLATAEKAYLNNIMDCLGFAELGREPIFQWIELMAKAHSIENGFAVRLNQIIPQPKA</sequence>
<dbReference type="STRING" id="1817772.A2527_00250"/>
<evidence type="ECO:0000313" key="2">
    <source>
        <dbReference type="Proteomes" id="UP000178449"/>
    </source>
</evidence>
<dbReference type="InterPro" id="IPR029024">
    <property type="entry name" value="TerB-like"/>
</dbReference>
<reference evidence="1 2" key="1">
    <citation type="journal article" date="2016" name="Nat. Commun.">
        <title>Thousands of microbial genomes shed light on interconnected biogeochemical processes in an aquifer system.</title>
        <authorList>
            <person name="Anantharaman K."/>
            <person name="Brown C.T."/>
            <person name="Hug L.A."/>
            <person name="Sharon I."/>
            <person name="Castelle C.J."/>
            <person name="Probst A.J."/>
            <person name="Thomas B.C."/>
            <person name="Singh A."/>
            <person name="Wilkins M.J."/>
            <person name="Karaoz U."/>
            <person name="Brodie E.L."/>
            <person name="Williams K.H."/>
            <person name="Hubbard S.S."/>
            <person name="Banfield J.F."/>
        </authorList>
    </citation>
    <scope>NUCLEOTIDE SEQUENCE [LARGE SCALE GENOMIC DNA]</scope>
</reference>
<dbReference type="Gene3D" id="1.10.3680.10">
    <property type="entry name" value="TerB-like"/>
    <property type="match status" value="1"/>
</dbReference>
<organism evidence="1 2">
    <name type="scientific">Candidatus Lambdaproteobacteria bacterium RIFOXYD2_FULL_50_16</name>
    <dbReference type="NCBI Taxonomy" id="1817772"/>
    <lineage>
        <taxon>Bacteria</taxon>
        <taxon>Pseudomonadati</taxon>
        <taxon>Pseudomonadota</taxon>
        <taxon>Candidatus Lambdaproteobacteria</taxon>
    </lineage>
</organism>
<dbReference type="AlphaFoldDB" id="A0A1F6GFF1"/>
<comment type="caution">
    <text evidence="1">The sequence shown here is derived from an EMBL/GenBank/DDBJ whole genome shotgun (WGS) entry which is preliminary data.</text>
</comment>
<evidence type="ECO:0000313" key="1">
    <source>
        <dbReference type="EMBL" id="OGG96845.1"/>
    </source>
</evidence>